<protein>
    <recommendedName>
        <fullName evidence="5">T-complex protein 11-like protein 1</fullName>
    </recommendedName>
</protein>
<dbReference type="Pfam" id="PF05794">
    <property type="entry name" value="Tcp11"/>
    <property type="match status" value="1"/>
</dbReference>
<dbReference type="AlphaFoldDB" id="A0A433UEI8"/>
<evidence type="ECO:0000313" key="3">
    <source>
        <dbReference type="EMBL" id="RUS92153.1"/>
    </source>
</evidence>
<dbReference type="STRING" id="188477.A0A433UEI8"/>
<organism evidence="3 4">
    <name type="scientific">Elysia chlorotica</name>
    <name type="common">Eastern emerald elysia</name>
    <name type="synonym">Sea slug</name>
    <dbReference type="NCBI Taxonomy" id="188477"/>
    <lineage>
        <taxon>Eukaryota</taxon>
        <taxon>Metazoa</taxon>
        <taxon>Spiralia</taxon>
        <taxon>Lophotrochozoa</taxon>
        <taxon>Mollusca</taxon>
        <taxon>Gastropoda</taxon>
        <taxon>Heterobranchia</taxon>
        <taxon>Euthyneura</taxon>
        <taxon>Panpulmonata</taxon>
        <taxon>Sacoglossa</taxon>
        <taxon>Placobranchoidea</taxon>
        <taxon>Plakobranchidae</taxon>
        <taxon>Elysia</taxon>
    </lineage>
</organism>
<name>A0A433UEI8_ELYCH</name>
<dbReference type="InterPro" id="IPR008862">
    <property type="entry name" value="Tcp11"/>
</dbReference>
<dbReference type="Proteomes" id="UP000271974">
    <property type="component" value="Unassembled WGS sequence"/>
</dbReference>
<feature type="region of interest" description="Disordered" evidence="2">
    <location>
        <begin position="493"/>
        <end position="520"/>
    </location>
</feature>
<keyword evidence="4" id="KW-1185">Reference proteome</keyword>
<dbReference type="OrthoDB" id="276323at2759"/>
<evidence type="ECO:0000256" key="1">
    <source>
        <dbReference type="ARBA" id="ARBA00010954"/>
    </source>
</evidence>
<evidence type="ECO:0000313" key="4">
    <source>
        <dbReference type="Proteomes" id="UP000271974"/>
    </source>
</evidence>
<feature type="compositionally biased region" description="Basic and acidic residues" evidence="2">
    <location>
        <begin position="1"/>
        <end position="13"/>
    </location>
</feature>
<accession>A0A433UEI8</accession>
<dbReference type="PANTHER" id="PTHR12832">
    <property type="entry name" value="TESTIS-SPECIFIC PROTEIN PBS13 T-COMPLEX 11"/>
    <property type="match status" value="1"/>
</dbReference>
<feature type="compositionally biased region" description="Polar residues" evidence="2">
    <location>
        <begin position="15"/>
        <end position="27"/>
    </location>
</feature>
<evidence type="ECO:0008006" key="5">
    <source>
        <dbReference type="Google" id="ProtNLM"/>
    </source>
</evidence>
<comment type="similarity">
    <text evidence="1">Belongs to the TCP11 family.</text>
</comment>
<proteinExistence type="inferred from homology"/>
<dbReference type="PANTHER" id="PTHR12832:SF11">
    <property type="entry name" value="LD23868P"/>
    <property type="match status" value="1"/>
</dbReference>
<comment type="caution">
    <text evidence="3">The sequence shown here is derived from an EMBL/GenBank/DDBJ whole genome shotgun (WGS) entry which is preliminary data.</text>
</comment>
<reference evidence="3 4" key="1">
    <citation type="submission" date="2019-01" db="EMBL/GenBank/DDBJ databases">
        <title>A draft genome assembly of the solar-powered sea slug Elysia chlorotica.</title>
        <authorList>
            <person name="Cai H."/>
            <person name="Li Q."/>
            <person name="Fang X."/>
            <person name="Li J."/>
            <person name="Curtis N.E."/>
            <person name="Altenburger A."/>
            <person name="Shibata T."/>
            <person name="Feng M."/>
            <person name="Maeda T."/>
            <person name="Schwartz J.A."/>
            <person name="Shigenobu S."/>
            <person name="Lundholm N."/>
            <person name="Nishiyama T."/>
            <person name="Yang H."/>
            <person name="Hasebe M."/>
            <person name="Li S."/>
            <person name="Pierce S.K."/>
            <person name="Wang J."/>
        </authorList>
    </citation>
    <scope>NUCLEOTIDE SEQUENCE [LARGE SCALE GENOMIC DNA]</scope>
    <source>
        <strain evidence="3">EC2010</strain>
        <tissue evidence="3">Whole organism of an adult</tissue>
    </source>
</reference>
<feature type="region of interest" description="Disordered" evidence="2">
    <location>
        <begin position="1"/>
        <end position="39"/>
    </location>
</feature>
<dbReference type="EMBL" id="RQTK01000001">
    <property type="protein sequence ID" value="RUS92153.1"/>
    <property type="molecule type" value="Genomic_DNA"/>
</dbReference>
<sequence length="520" mass="58974">MSDHQNSKEKPDASEGSQNPYIQNGQSPHPPHIPDELLNMVGASPPKFVTFEQLMSAADDMKNMTLAHEIAVNNDFELPKEQAPQNSLEKQVTETVKRAFWDAFQEKIERDPPDYSMVYSLLEELKEVLVGILLPQQQRMKDQILEVLDMDLIRQQIEQGAFDFDYYGSYVADVMGRLCAPARDDKIAEIRTIKEVVPKFKTIMETLQLMQRDMANFTIKQIRPYIQQNSIEYERKKFASFLEAQRAVSIDGLQYTKVWLKRNFENLQSNSQMQPNEAGASANPVFTPANIMTEAYLEVLEWPDPKNFPETLMMDQFRFMSMRDRLHTLALISAAQLLTYSVVGPAVDGVEDLKVKLKKHVEVLLQDVAGKGIGPVLESIAAQVVKDVNDSLTSRSLPNLTVESQEALQGQIKDLANRTNTVRKLMVNRLMGFMREGMSGKKMTSLRVPKGCSAIQQDLAQVFGNFLRLTSHNRSVFGEYYAGIIERLMKGKTEELSPREYGTQESSTSDQEKPPPSNHL</sequence>
<gene>
    <name evidence="3" type="ORF">EGW08_000006</name>
</gene>
<dbReference type="GO" id="GO:0007165">
    <property type="term" value="P:signal transduction"/>
    <property type="evidence" value="ECO:0007669"/>
    <property type="project" value="TreeGrafter"/>
</dbReference>
<evidence type="ECO:0000256" key="2">
    <source>
        <dbReference type="SAM" id="MobiDB-lite"/>
    </source>
</evidence>